<keyword evidence="3" id="KW-0227">DNA damage</keyword>
<dbReference type="PANTHER" id="PTHR31290:SF5">
    <property type="entry name" value="UV-DAMAGE ENDONUCLEASE"/>
    <property type="match status" value="1"/>
</dbReference>
<evidence type="ECO:0000313" key="9">
    <source>
        <dbReference type="Proteomes" id="UP000277580"/>
    </source>
</evidence>
<feature type="compositionally biased region" description="Basic and acidic residues" evidence="7">
    <location>
        <begin position="376"/>
        <end position="390"/>
    </location>
</feature>
<keyword evidence="6" id="KW-0234">DNA repair</keyword>
<gene>
    <name evidence="8" type="ORF">P167DRAFT_548339</name>
</gene>
<accession>A0A3N4KI62</accession>
<dbReference type="InParanoid" id="A0A3N4KI62"/>
<keyword evidence="5" id="KW-0378">Hydrolase</keyword>
<feature type="compositionally biased region" description="Basic residues" evidence="7">
    <location>
        <begin position="535"/>
        <end position="545"/>
    </location>
</feature>
<dbReference type="Pfam" id="PF03851">
    <property type="entry name" value="UvdE"/>
    <property type="match status" value="1"/>
</dbReference>
<dbReference type="InterPro" id="IPR036237">
    <property type="entry name" value="Xyl_isomerase-like_sf"/>
</dbReference>
<dbReference type="SUPFAM" id="SSF51658">
    <property type="entry name" value="Xylose isomerase-like"/>
    <property type="match status" value="1"/>
</dbReference>
<evidence type="ECO:0000256" key="5">
    <source>
        <dbReference type="ARBA" id="ARBA00022801"/>
    </source>
</evidence>
<dbReference type="GO" id="GO:0043504">
    <property type="term" value="P:mitochondrial DNA repair"/>
    <property type="evidence" value="ECO:0007669"/>
    <property type="project" value="TreeGrafter"/>
</dbReference>
<feature type="region of interest" description="Disordered" evidence="7">
    <location>
        <begin position="17"/>
        <end position="92"/>
    </location>
</feature>
<dbReference type="GO" id="GO:0016787">
    <property type="term" value="F:hydrolase activity"/>
    <property type="evidence" value="ECO:0007669"/>
    <property type="project" value="UniProtKB-KW"/>
</dbReference>
<dbReference type="Gene3D" id="3.20.20.150">
    <property type="entry name" value="Divalent-metal-dependent TIM barrel enzymes"/>
    <property type="match status" value="1"/>
</dbReference>
<dbReference type="GO" id="GO:0009411">
    <property type="term" value="P:response to UV"/>
    <property type="evidence" value="ECO:0007669"/>
    <property type="project" value="InterPro"/>
</dbReference>
<dbReference type="OrthoDB" id="541883at2759"/>
<reference evidence="8 9" key="1">
    <citation type="journal article" date="2018" name="Nat. Ecol. Evol.">
        <title>Pezizomycetes genomes reveal the molecular basis of ectomycorrhizal truffle lifestyle.</title>
        <authorList>
            <person name="Murat C."/>
            <person name="Payen T."/>
            <person name="Noel B."/>
            <person name="Kuo A."/>
            <person name="Morin E."/>
            <person name="Chen J."/>
            <person name="Kohler A."/>
            <person name="Krizsan K."/>
            <person name="Balestrini R."/>
            <person name="Da Silva C."/>
            <person name="Montanini B."/>
            <person name="Hainaut M."/>
            <person name="Levati E."/>
            <person name="Barry K.W."/>
            <person name="Belfiori B."/>
            <person name="Cichocki N."/>
            <person name="Clum A."/>
            <person name="Dockter R.B."/>
            <person name="Fauchery L."/>
            <person name="Guy J."/>
            <person name="Iotti M."/>
            <person name="Le Tacon F."/>
            <person name="Lindquist E.A."/>
            <person name="Lipzen A."/>
            <person name="Malagnac F."/>
            <person name="Mello A."/>
            <person name="Molinier V."/>
            <person name="Miyauchi S."/>
            <person name="Poulain J."/>
            <person name="Riccioni C."/>
            <person name="Rubini A."/>
            <person name="Sitrit Y."/>
            <person name="Splivallo R."/>
            <person name="Traeger S."/>
            <person name="Wang M."/>
            <person name="Zifcakova L."/>
            <person name="Wipf D."/>
            <person name="Zambonelli A."/>
            <person name="Paolocci F."/>
            <person name="Nowrousian M."/>
            <person name="Ottonello S."/>
            <person name="Baldrian P."/>
            <person name="Spatafora J.W."/>
            <person name="Henrissat B."/>
            <person name="Nagy L.G."/>
            <person name="Aury J.M."/>
            <person name="Wincker P."/>
            <person name="Grigoriev I.V."/>
            <person name="Bonfante P."/>
            <person name="Martin F.M."/>
        </authorList>
    </citation>
    <scope>NUCLEOTIDE SEQUENCE [LARGE SCALE GENOMIC DNA]</scope>
    <source>
        <strain evidence="8 9">CCBAS932</strain>
    </source>
</reference>
<evidence type="ECO:0000256" key="3">
    <source>
        <dbReference type="ARBA" id="ARBA00022763"/>
    </source>
</evidence>
<dbReference type="STRING" id="1392247.A0A3N4KI62"/>
<feature type="region of interest" description="Disordered" evidence="7">
    <location>
        <begin position="480"/>
        <end position="629"/>
    </location>
</feature>
<keyword evidence="1" id="KW-0540">Nuclease</keyword>
<evidence type="ECO:0000256" key="4">
    <source>
        <dbReference type="ARBA" id="ARBA00022769"/>
    </source>
</evidence>
<dbReference type="Proteomes" id="UP000277580">
    <property type="component" value="Unassembled WGS sequence"/>
</dbReference>
<protein>
    <submittedName>
        <fullName evidence="8">UV-endonuclease UvdE</fullName>
    </submittedName>
</protein>
<dbReference type="InterPro" id="IPR004601">
    <property type="entry name" value="UvdE"/>
</dbReference>
<keyword evidence="9" id="KW-1185">Reference proteome</keyword>
<feature type="compositionally biased region" description="Acidic residues" evidence="7">
    <location>
        <begin position="39"/>
        <end position="53"/>
    </location>
</feature>
<evidence type="ECO:0000256" key="2">
    <source>
        <dbReference type="ARBA" id="ARBA00022759"/>
    </source>
</evidence>
<dbReference type="AlphaFoldDB" id="A0A3N4KI62"/>
<dbReference type="GO" id="GO:0006289">
    <property type="term" value="P:nucleotide-excision repair"/>
    <property type="evidence" value="ECO:0007669"/>
    <property type="project" value="InterPro"/>
</dbReference>
<evidence type="ECO:0000313" key="8">
    <source>
        <dbReference type="EMBL" id="RPB09108.1"/>
    </source>
</evidence>
<proteinExistence type="predicted"/>
<dbReference type="NCBIfam" id="TIGR00629">
    <property type="entry name" value="uvde"/>
    <property type="match status" value="1"/>
</dbReference>
<evidence type="ECO:0000256" key="6">
    <source>
        <dbReference type="ARBA" id="ARBA00023204"/>
    </source>
</evidence>
<feature type="region of interest" description="Disordered" evidence="7">
    <location>
        <begin position="373"/>
        <end position="392"/>
    </location>
</feature>
<dbReference type="EMBL" id="ML119155">
    <property type="protein sequence ID" value="RPB09108.1"/>
    <property type="molecule type" value="Genomic_DNA"/>
</dbReference>
<dbReference type="PANTHER" id="PTHR31290">
    <property type="entry name" value="UV-DAMAGE ENDONUCLEASE"/>
    <property type="match status" value="1"/>
</dbReference>
<dbReference type="GO" id="GO:0004519">
    <property type="term" value="F:endonuclease activity"/>
    <property type="evidence" value="ECO:0007669"/>
    <property type="project" value="UniProtKB-KW"/>
</dbReference>
<dbReference type="GO" id="GO:0005634">
    <property type="term" value="C:nucleus"/>
    <property type="evidence" value="ECO:0007669"/>
    <property type="project" value="TreeGrafter"/>
</dbReference>
<keyword evidence="4" id="KW-0228">DNA excision</keyword>
<evidence type="ECO:0000256" key="7">
    <source>
        <dbReference type="SAM" id="MobiDB-lite"/>
    </source>
</evidence>
<dbReference type="GO" id="GO:0005739">
    <property type="term" value="C:mitochondrion"/>
    <property type="evidence" value="ECO:0007669"/>
    <property type="project" value="TreeGrafter"/>
</dbReference>
<evidence type="ECO:0000256" key="1">
    <source>
        <dbReference type="ARBA" id="ARBA00022722"/>
    </source>
</evidence>
<keyword evidence="2 8" id="KW-0255">Endonuclease</keyword>
<sequence length="662" mass="72657">MTKRKRAAVIKAEASMATLAALPEGSTTSEEQEHIGDEFAPEEEEEGSDEFDPEPATATKTTKGKGKRASQKSDKPAPKKKKQKPAIDRKTFIKTMNKDGTMITREPQVNSTHLPLPWKGRIGYACLNTYLRSATPPIFCSRTCRIDTILKQGTPAAGKSYIESLGLANARDLSKMIRWNERYNIRFLRISSEMFPFASHPVYGYPLTFAGPALREAGALAMQYGHRLTTHPGQFTQIASPKRNVVEASVRDLEYHAELLGLLGLEGQADRDAVMILHMGGVFGDKDATLARFRTNYATLSPAVKARLVLENDDVNYTVHDLLPLCQDLSIPLVLDWHHHNIRHSPNLREGSLDLLPTLPAIAATWTNKGITQKQHYSEPRPEALTDRDMRKHSKRVYGLPPCAEDMDLMIEAKDKEQAVFELYRKFGIGPGGGVVAEVVPHVRGDEDGVEEGEVARGGSEGRVYWPEGCEHWLSPVKRGRAKKGVKDEDGDEDAAYAEGGEKPPPPKKRAARRPKVERPEPEGDGEEAEAPPPPKKKSAPRKPKPANPPPEAAPEATKPRPKRQKPPPPPTTTATEATTKKKRPTKKAPAPAPAPAPAVDADAEESDLSSPPLVSDDENEEVPSVPQQEVFLQVDREAAAAGAVVVEGARRSGRVRRAVMR</sequence>
<organism evidence="8 9">
    <name type="scientific">Morchella conica CCBAS932</name>
    <dbReference type="NCBI Taxonomy" id="1392247"/>
    <lineage>
        <taxon>Eukaryota</taxon>
        <taxon>Fungi</taxon>
        <taxon>Dikarya</taxon>
        <taxon>Ascomycota</taxon>
        <taxon>Pezizomycotina</taxon>
        <taxon>Pezizomycetes</taxon>
        <taxon>Pezizales</taxon>
        <taxon>Morchellaceae</taxon>
        <taxon>Morchella</taxon>
    </lineage>
</organism>
<name>A0A3N4KI62_9PEZI</name>